<gene>
    <name evidence="2" type="ORF">PHYBLDRAFT_161656</name>
</gene>
<dbReference type="EMBL" id="KV440971">
    <property type="protein sequence ID" value="OAD81025.1"/>
    <property type="molecule type" value="Genomic_DNA"/>
</dbReference>
<dbReference type="Proteomes" id="UP000077315">
    <property type="component" value="Unassembled WGS sequence"/>
</dbReference>
<reference evidence="3" key="1">
    <citation type="submission" date="2015-06" db="EMBL/GenBank/DDBJ databases">
        <title>Expansion of signal transduction pathways in fungi by whole-genome duplication.</title>
        <authorList>
            <consortium name="DOE Joint Genome Institute"/>
            <person name="Corrochano L.M."/>
            <person name="Kuo A."/>
            <person name="Marcet-Houben M."/>
            <person name="Polaino S."/>
            <person name="Salamov A."/>
            <person name="Villalobos J.M."/>
            <person name="Alvarez M.I."/>
            <person name="Avalos J."/>
            <person name="Benito E.P."/>
            <person name="Benoit I."/>
            <person name="Burger G."/>
            <person name="Camino L.P."/>
            <person name="Canovas D."/>
            <person name="Cerda-Olmedo E."/>
            <person name="Cheng J.-F."/>
            <person name="Dominguez A."/>
            <person name="Elias M."/>
            <person name="Eslava A.P."/>
            <person name="Glaser F."/>
            <person name="Grimwood J."/>
            <person name="Gutierrez G."/>
            <person name="Heitman J."/>
            <person name="Henrissat B."/>
            <person name="Iturriaga E.A."/>
            <person name="Lang B.F."/>
            <person name="Lavin J.L."/>
            <person name="Lee S."/>
            <person name="Li W."/>
            <person name="Lindquist E."/>
            <person name="Lopez-Garcia S."/>
            <person name="Luque E.M."/>
            <person name="Marcos A.T."/>
            <person name="Martin J."/>
            <person name="McCluskey K."/>
            <person name="Medina H.R."/>
            <person name="Miralles-Duran A."/>
            <person name="Miyazaki A."/>
            <person name="Munoz-Torres E."/>
            <person name="Oguiza J.A."/>
            <person name="Ohm R."/>
            <person name="Olmedo M."/>
            <person name="Orejas M."/>
            <person name="Ortiz-Castellanos L."/>
            <person name="Pisabarro A.G."/>
            <person name="Rodriguez-Romero J."/>
            <person name="Ruiz-Herrera J."/>
            <person name="Ruiz-Vazquez R."/>
            <person name="Sanz C."/>
            <person name="Schackwitz W."/>
            <person name="Schmutz J."/>
            <person name="Shahriari M."/>
            <person name="Shelest E."/>
            <person name="Silva-Franco F."/>
            <person name="Soanes D."/>
            <person name="Syed K."/>
            <person name="Tagua V.G."/>
            <person name="Talbot N.J."/>
            <person name="Thon M."/>
            <person name="De vries R.P."/>
            <person name="Wiebenga A."/>
            <person name="Yadav J.S."/>
            <person name="Braun E.L."/>
            <person name="Baker S."/>
            <person name="Garre V."/>
            <person name="Horwitz B."/>
            <person name="Torres-Martinez S."/>
            <person name="Idnurm A."/>
            <person name="Herrera-Estrella A."/>
            <person name="Gabaldon T."/>
            <person name="Grigoriev I.V."/>
        </authorList>
    </citation>
    <scope>NUCLEOTIDE SEQUENCE [LARGE SCALE GENOMIC DNA]</scope>
    <source>
        <strain evidence="3">NRRL 1555(-)</strain>
    </source>
</reference>
<evidence type="ECO:0000256" key="1">
    <source>
        <dbReference type="SAM" id="Phobius"/>
    </source>
</evidence>
<feature type="transmembrane region" description="Helical" evidence="1">
    <location>
        <begin position="124"/>
        <end position="143"/>
    </location>
</feature>
<dbReference type="InterPro" id="IPR039966">
    <property type="entry name" value="C553.12c"/>
</dbReference>
<protein>
    <submittedName>
        <fullName evidence="2">Uncharacterized protein</fullName>
    </submittedName>
</protein>
<evidence type="ECO:0000313" key="3">
    <source>
        <dbReference type="Proteomes" id="UP000077315"/>
    </source>
</evidence>
<dbReference type="InParanoid" id="A0A162YIZ6"/>
<keyword evidence="1" id="KW-1133">Transmembrane helix</keyword>
<accession>A0A162YIZ6</accession>
<feature type="transmembrane region" description="Helical" evidence="1">
    <location>
        <begin position="291"/>
        <end position="311"/>
    </location>
</feature>
<keyword evidence="1" id="KW-0472">Membrane</keyword>
<feature type="transmembrane region" description="Helical" evidence="1">
    <location>
        <begin position="189"/>
        <end position="213"/>
    </location>
</feature>
<dbReference type="RefSeq" id="XP_018299065.1">
    <property type="nucleotide sequence ID" value="XM_018434443.1"/>
</dbReference>
<dbReference type="OrthoDB" id="5541877at2759"/>
<organism evidence="2 3">
    <name type="scientific">Phycomyces blakesleeanus (strain ATCC 8743b / DSM 1359 / FGSC 10004 / NBRC 33097 / NRRL 1555)</name>
    <dbReference type="NCBI Taxonomy" id="763407"/>
    <lineage>
        <taxon>Eukaryota</taxon>
        <taxon>Fungi</taxon>
        <taxon>Fungi incertae sedis</taxon>
        <taxon>Mucoromycota</taxon>
        <taxon>Mucoromycotina</taxon>
        <taxon>Mucoromycetes</taxon>
        <taxon>Mucorales</taxon>
        <taxon>Phycomycetaceae</taxon>
        <taxon>Phycomyces</taxon>
    </lineage>
</organism>
<feature type="transmembrane region" description="Helical" evidence="1">
    <location>
        <begin position="402"/>
        <end position="422"/>
    </location>
</feature>
<dbReference type="AlphaFoldDB" id="A0A162YIZ6"/>
<feature type="transmembrane region" description="Helical" evidence="1">
    <location>
        <begin position="163"/>
        <end position="183"/>
    </location>
</feature>
<sequence length="516" mass="60682">MYHQFQQGNSEDSWNYSCDELWRSPSINNIVHSATIPDEQTPLLSQIIIPSTDRVTRWTESFWKRGFILNILPVLIVLIWCSIPIPFDDCATLPCDYDPYSLSPAISILPLAEKPNNQPTLINFWFFLFWYYGVYNAIALFLITKMFSIYAVNWWPKPLGAKVTFMLFWLTTQAVAVVGYYFTNLDKYTLSWVFLTFLNMWLPVLGALINIHLHNMKRSQRKLYPAFGDPKTISIFISPSEHTHIHIPASYRRFLWFCVALFIALFALVSGEIYAYVFLSTLPHTSLDAVVYVYSWVGAIYVMDAITDYIIHRRVRSYPLATVFKLYFFMIYFIFYRNLFARLRSVDQFALVQLGSFLWVCIYYPLVITRHTHSLCVRMFGTTLTYEEYRDKIGRSFYLRNLAENTTMLGFLCWVNILHFGPNRAAYPYFHFDEQVSEDSPYTHRTTFIAALVIWTSELTSAYITRWTFKRYFKHSVTQQAIREFTQYPEMIIGFVLVMVHVLQNILLALIKLDFA</sequence>
<proteinExistence type="predicted"/>
<feature type="transmembrane region" description="Helical" evidence="1">
    <location>
        <begin position="348"/>
        <end position="369"/>
    </location>
</feature>
<feature type="transmembrane region" description="Helical" evidence="1">
    <location>
        <begin position="492"/>
        <end position="511"/>
    </location>
</feature>
<dbReference type="VEuPathDB" id="FungiDB:PHYBLDRAFT_161656"/>
<dbReference type="GeneID" id="28995349"/>
<feature type="transmembrane region" description="Helical" evidence="1">
    <location>
        <begin position="442"/>
        <end position="464"/>
    </location>
</feature>
<feature type="transmembrane region" description="Helical" evidence="1">
    <location>
        <begin position="67"/>
        <end position="87"/>
    </location>
</feature>
<name>A0A162YIZ6_PHYB8</name>
<keyword evidence="1" id="KW-0812">Transmembrane</keyword>
<evidence type="ECO:0000313" key="2">
    <source>
        <dbReference type="EMBL" id="OAD81025.1"/>
    </source>
</evidence>
<feature type="transmembrane region" description="Helical" evidence="1">
    <location>
        <begin position="318"/>
        <end position="336"/>
    </location>
</feature>
<feature type="transmembrane region" description="Helical" evidence="1">
    <location>
        <begin position="254"/>
        <end position="279"/>
    </location>
</feature>
<dbReference type="PANTHER" id="PTHR40467">
    <property type="match status" value="1"/>
</dbReference>
<dbReference type="PANTHER" id="PTHR40467:SF1">
    <property type="match status" value="1"/>
</dbReference>
<keyword evidence="3" id="KW-1185">Reference proteome</keyword>